<evidence type="ECO:0000313" key="3">
    <source>
        <dbReference type="EMBL" id="MFC4359279.1"/>
    </source>
</evidence>
<dbReference type="AlphaFoldDB" id="A0ABD5PEZ3"/>
<reference evidence="3 4" key="1">
    <citation type="journal article" date="2019" name="Int. J. Syst. Evol. Microbiol.">
        <title>The Global Catalogue of Microorganisms (GCM) 10K type strain sequencing project: providing services to taxonomists for standard genome sequencing and annotation.</title>
        <authorList>
            <consortium name="The Broad Institute Genomics Platform"/>
            <consortium name="The Broad Institute Genome Sequencing Center for Infectious Disease"/>
            <person name="Wu L."/>
            <person name="Ma J."/>
        </authorList>
    </citation>
    <scope>NUCLEOTIDE SEQUENCE [LARGE SCALE GENOMIC DNA]</scope>
    <source>
        <strain evidence="3 4">CGMCC 1.12553</strain>
    </source>
</reference>
<evidence type="ECO:0000256" key="1">
    <source>
        <dbReference type="SAM" id="MobiDB-lite"/>
    </source>
</evidence>
<feature type="domain" description="DUF8128" evidence="2">
    <location>
        <begin position="6"/>
        <end position="319"/>
    </location>
</feature>
<accession>A0ABD5PEZ3</accession>
<evidence type="ECO:0000259" key="2">
    <source>
        <dbReference type="Pfam" id="PF26449"/>
    </source>
</evidence>
<name>A0ABD5PEZ3_9EURY</name>
<evidence type="ECO:0000313" key="4">
    <source>
        <dbReference type="Proteomes" id="UP001595921"/>
    </source>
</evidence>
<feature type="region of interest" description="Disordered" evidence="1">
    <location>
        <begin position="19"/>
        <end position="38"/>
    </location>
</feature>
<sequence length="321" mass="36396">MKIRKSQITASEEQAQQLQHSNKGWYSIQVRPPRETPPARLDSVIRGATEASTKWFGLRNASPVIAYEIRRHRPGQLQFQFSTPSVRLDRKLRNHLTDAASTTEIQESSTNGLPVFEDETIGVGQAELLRRDWNPLETDFDSPPVNKLVGSLHQNAMQDTKFVVQLLFQPVAGHPVRRRWSRREAFNRGRKLRNKKQLLVGERTATPLEKKRAKLLEEKAAGPLYNVRLRVVAIGAGEYTGSRIRELAGCFNQYNHSESRQKLGVKRFKSVRSVSIFRLLKAVRDRQLSDLDAGFRASVEEVGALASLPDRSQSNIVEARP</sequence>
<comment type="caution">
    <text evidence="3">The sequence shown here is derived from an EMBL/GenBank/DDBJ whole genome shotgun (WGS) entry which is preliminary data.</text>
</comment>
<dbReference type="EMBL" id="JBHSDS010000008">
    <property type="protein sequence ID" value="MFC4359279.1"/>
    <property type="molecule type" value="Genomic_DNA"/>
</dbReference>
<gene>
    <name evidence="3" type="ORF">ACFO0N_15135</name>
</gene>
<dbReference type="Proteomes" id="UP001595921">
    <property type="component" value="Unassembled WGS sequence"/>
</dbReference>
<proteinExistence type="predicted"/>
<keyword evidence="4" id="KW-1185">Reference proteome</keyword>
<dbReference type="Pfam" id="PF26449">
    <property type="entry name" value="DUF8128"/>
    <property type="match status" value="1"/>
</dbReference>
<dbReference type="RefSeq" id="WP_267622829.1">
    <property type="nucleotide sequence ID" value="NZ_JAODIW010000006.1"/>
</dbReference>
<dbReference type="InterPro" id="IPR058441">
    <property type="entry name" value="DUF8128"/>
</dbReference>
<organism evidence="3 4">
    <name type="scientific">Halobium salinum</name>
    <dbReference type="NCBI Taxonomy" id="1364940"/>
    <lineage>
        <taxon>Archaea</taxon>
        <taxon>Methanobacteriati</taxon>
        <taxon>Methanobacteriota</taxon>
        <taxon>Stenosarchaea group</taxon>
        <taxon>Halobacteria</taxon>
        <taxon>Halobacteriales</taxon>
        <taxon>Haloferacaceae</taxon>
        <taxon>Halobium</taxon>
    </lineage>
</organism>
<protein>
    <recommendedName>
        <fullName evidence="2">DUF8128 domain-containing protein</fullName>
    </recommendedName>
</protein>